<reference evidence="1" key="1">
    <citation type="submission" date="2020-03" db="EMBL/GenBank/DDBJ databases">
        <title>The deep terrestrial virosphere.</title>
        <authorList>
            <person name="Holmfeldt K."/>
            <person name="Nilsson E."/>
            <person name="Simone D."/>
            <person name="Lopez-Fernandez M."/>
            <person name="Wu X."/>
            <person name="de Brujin I."/>
            <person name="Lundin D."/>
            <person name="Andersson A."/>
            <person name="Bertilsson S."/>
            <person name="Dopson M."/>
        </authorList>
    </citation>
    <scope>NUCLEOTIDE SEQUENCE</scope>
    <source>
        <strain evidence="1">TM448A01350</strain>
        <strain evidence="2">TM448B04358</strain>
    </source>
</reference>
<protein>
    <submittedName>
        <fullName evidence="1">Uncharacterized protein</fullName>
    </submittedName>
</protein>
<evidence type="ECO:0000313" key="1">
    <source>
        <dbReference type="EMBL" id="QJA49425.1"/>
    </source>
</evidence>
<dbReference type="AlphaFoldDB" id="A0A6H1ZQ69"/>
<name>A0A6H1ZQ69_9ZZZZ</name>
<gene>
    <name evidence="1" type="ORF">TM448A01350_0014</name>
    <name evidence="2" type="ORF">TM448B04358_0002</name>
</gene>
<proteinExistence type="predicted"/>
<accession>A0A6H1ZQ69</accession>
<evidence type="ECO:0000313" key="2">
    <source>
        <dbReference type="EMBL" id="QJI03254.1"/>
    </source>
</evidence>
<dbReference type="EMBL" id="MT145072">
    <property type="protein sequence ID" value="QJI03254.1"/>
    <property type="molecule type" value="Genomic_DNA"/>
</dbReference>
<organism evidence="1">
    <name type="scientific">viral metagenome</name>
    <dbReference type="NCBI Taxonomy" id="1070528"/>
    <lineage>
        <taxon>unclassified sequences</taxon>
        <taxon>metagenomes</taxon>
        <taxon>organismal metagenomes</taxon>
    </lineage>
</organism>
<sequence length="74" mass="8806">METMNDVWKGIKKEVKEDVKKVKIAIEEELELKEIMNKGHMFVDDYFIGRTSSTELMELLKTLKKQFSEIKRVK</sequence>
<dbReference type="EMBL" id="MT144136">
    <property type="protein sequence ID" value="QJA49425.1"/>
    <property type="molecule type" value="Genomic_DNA"/>
</dbReference>